<dbReference type="eggNOG" id="KOG0856">
    <property type="taxonomic scope" value="Eukaryota"/>
</dbReference>
<dbReference type="HOGENOM" id="CLU_147472_1_0_1"/>
<dbReference type="FunCoup" id="W5LKC8">
    <property type="interactions" value="453"/>
</dbReference>
<organism evidence="18 19">
    <name type="scientific">Astyanax mexicanus</name>
    <name type="common">Blind cave fish</name>
    <name type="synonym">Astyanax fasciatus mexicanus</name>
    <dbReference type="NCBI Taxonomy" id="7994"/>
    <lineage>
        <taxon>Eukaryota</taxon>
        <taxon>Metazoa</taxon>
        <taxon>Chordata</taxon>
        <taxon>Craniata</taxon>
        <taxon>Vertebrata</taxon>
        <taxon>Euteleostomi</taxon>
        <taxon>Actinopterygii</taxon>
        <taxon>Neopterygii</taxon>
        <taxon>Teleostei</taxon>
        <taxon>Ostariophysi</taxon>
        <taxon>Characiformes</taxon>
        <taxon>Characoidei</taxon>
        <taxon>Acestrorhamphidae</taxon>
        <taxon>Acestrorhamphinae</taxon>
        <taxon>Astyanax</taxon>
    </lineage>
</organism>
<evidence type="ECO:0000256" key="11">
    <source>
        <dbReference type="ARBA" id="ARBA00023002"/>
    </source>
</evidence>
<evidence type="ECO:0000256" key="16">
    <source>
        <dbReference type="ARBA" id="ARBA00049261"/>
    </source>
</evidence>
<keyword evidence="6" id="KW-0399">Innate immunity</keyword>
<evidence type="ECO:0000256" key="7">
    <source>
        <dbReference type="ARBA" id="ARBA00022723"/>
    </source>
</evidence>
<dbReference type="Gene3D" id="2.170.150.20">
    <property type="entry name" value="Peptide methionine sulfoxide reductase"/>
    <property type="match status" value="1"/>
</dbReference>
<evidence type="ECO:0000256" key="2">
    <source>
        <dbReference type="ARBA" id="ARBA00004123"/>
    </source>
</evidence>
<dbReference type="GO" id="GO:0033745">
    <property type="term" value="F:L-methionine-(R)-S-oxide reductase activity"/>
    <property type="evidence" value="ECO:0007669"/>
    <property type="project" value="UniProtKB-EC"/>
</dbReference>
<evidence type="ECO:0000313" key="19">
    <source>
        <dbReference type="Proteomes" id="UP000018467"/>
    </source>
</evidence>
<keyword evidence="11" id="KW-0560">Oxidoreductase</keyword>
<comment type="catalytic activity">
    <reaction evidence="16">
        <text>[thioredoxin]-disulfide + L-methionine + H2O = L-methionine (R)-S-oxide + [thioredoxin]-dithiol</text>
        <dbReference type="Rhea" id="RHEA:21260"/>
        <dbReference type="Rhea" id="RHEA-COMP:10698"/>
        <dbReference type="Rhea" id="RHEA-COMP:10700"/>
        <dbReference type="ChEBI" id="CHEBI:15377"/>
        <dbReference type="ChEBI" id="CHEBI:29950"/>
        <dbReference type="ChEBI" id="CHEBI:50058"/>
        <dbReference type="ChEBI" id="CHEBI:57844"/>
        <dbReference type="ChEBI" id="CHEBI:58773"/>
        <dbReference type="EC" id="1.8.4.14"/>
    </reaction>
</comment>
<keyword evidence="13" id="KW-0539">Nucleus</keyword>
<reference evidence="19" key="2">
    <citation type="journal article" date="2014" name="Nat. Commun.">
        <title>The cavefish genome reveals candidate genes for eye loss.</title>
        <authorList>
            <person name="McGaugh S.E."/>
            <person name="Gross J.B."/>
            <person name="Aken B."/>
            <person name="Blin M."/>
            <person name="Borowsky R."/>
            <person name="Chalopin D."/>
            <person name="Hinaux H."/>
            <person name="Jeffery W.R."/>
            <person name="Keene A."/>
            <person name="Ma L."/>
            <person name="Minx P."/>
            <person name="Murphy D."/>
            <person name="O'Quin K.E."/>
            <person name="Retaux S."/>
            <person name="Rohner N."/>
            <person name="Searle S.M."/>
            <person name="Stahl B.A."/>
            <person name="Tabin C."/>
            <person name="Volff J.N."/>
            <person name="Yoshizawa M."/>
            <person name="Warren W.C."/>
        </authorList>
    </citation>
    <scope>NUCLEOTIDE SEQUENCE [LARGE SCALE GENOMIC DNA]</scope>
    <source>
        <strain evidence="19">female</strain>
    </source>
</reference>
<keyword evidence="5" id="KW-0963">Cytoplasm</keyword>
<dbReference type="GO" id="GO:0005634">
    <property type="term" value="C:nucleus"/>
    <property type="evidence" value="ECO:0007669"/>
    <property type="project" value="UniProtKB-SubCell"/>
</dbReference>
<comment type="subcellular location">
    <subcellularLocation>
        <location evidence="3">Cytoplasm</location>
        <location evidence="3">Cytoskeleton</location>
    </subcellularLocation>
    <subcellularLocation>
        <location evidence="2">Nucleus</location>
    </subcellularLocation>
</comment>
<comment type="similarity">
    <text evidence="4">Belongs to the MsrB Met sulfoxide reductase family.</text>
</comment>
<evidence type="ECO:0000256" key="4">
    <source>
        <dbReference type="ARBA" id="ARBA00007174"/>
    </source>
</evidence>
<dbReference type="InterPro" id="IPR052150">
    <property type="entry name" value="MsrB_Met_sulfoxide_reductase"/>
</dbReference>
<dbReference type="GO" id="GO:0033743">
    <property type="term" value="F:peptide-methionine (R)-S-oxide reductase activity"/>
    <property type="evidence" value="ECO:0007669"/>
    <property type="project" value="UniProtKB-EC"/>
</dbReference>
<evidence type="ECO:0000256" key="9">
    <source>
        <dbReference type="ARBA" id="ARBA00022859"/>
    </source>
</evidence>
<evidence type="ECO:0000256" key="13">
    <source>
        <dbReference type="ARBA" id="ARBA00023242"/>
    </source>
</evidence>
<evidence type="ECO:0000256" key="15">
    <source>
        <dbReference type="ARBA" id="ARBA00048488"/>
    </source>
</evidence>
<reference evidence="19" key="1">
    <citation type="submission" date="2013-03" db="EMBL/GenBank/DDBJ databases">
        <authorList>
            <person name="Jeffery W."/>
            <person name="Warren W."/>
            <person name="Wilson R.K."/>
        </authorList>
    </citation>
    <scope>NUCLEOTIDE SEQUENCE</scope>
    <source>
        <strain evidence="19">female</strain>
    </source>
</reference>
<evidence type="ECO:0000256" key="14">
    <source>
        <dbReference type="ARBA" id="ARBA00046083"/>
    </source>
</evidence>
<dbReference type="InterPro" id="IPR002579">
    <property type="entry name" value="Met_Sox_Rdtase_MsrB_dom"/>
</dbReference>
<dbReference type="GO" id="GO:0045087">
    <property type="term" value="P:innate immune response"/>
    <property type="evidence" value="ECO:0007669"/>
    <property type="project" value="UniProtKB-KW"/>
</dbReference>
<reference evidence="18" key="4">
    <citation type="submission" date="2025-09" db="UniProtKB">
        <authorList>
            <consortium name="Ensembl"/>
        </authorList>
    </citation>
    <scope>IDENTIFICATION</scope>
</reference>
<evidence type="ECO:0000259" key="17">
    <source>
        <dbReference type="PROSITE" id="PS51790"/>
    </source>
</evidence>
<sequence length="83" mass="9537">MSFCSFSGGEIFRDHFEAGKYVCAKCGYELFSSKTKYEHSTPWPAFTEPIHEDSISKVEERWGAYKVHLASTLHCTLYLFSKS</sequence>
<keyword evidence="9" id="KW-0391">Immunity</keyword>
<dbReference type="GO" id="GO:0046872">
    <property type="term" value="F:metal ion binding"/>
    <property type="evidence" value="ECO:0007669"/>
    <property type="project" value="UniProtKB-KW"/>
</dbReference>
<dbReference type="Proteomes" id="UP000018467">
    <property type="component" value="Unassembled WGS sequence"/>
</dbReference>
<dbReference type="GO" id="GO:0005856">
    <property type="term" value="C:cytoskeleton"/>
    <property type="evidence" value="ECO:0007669"/>
    <property type="project" value="UniProtKB-SubCell"/>
</dbReference>
<evidence type="ECO:0000256" key="3">
    <source>
        <dbReference type="ARBA" id="ARBA00004245"/>
    </source>
</evidence>
<reference evidence="18" key="3">
    <citation type="submission" date="2025-08" db="UniProtKB">
        <authorList>
            <consortium name="Ensembl"/>
        </authorList>
    </citation>
    <scope>IDENTIFICATION</scope>
</reference>
<accession>W5LKC8</accession>
<keyword evidence="12" id="KW-0206">Cytoskeleton</keyword>
<evidence type="ECO:0000256" key="6">
    <source>
        <dbReference type="ARBA" id="ARBA00022588"/>
    </source>
</evidence>
<keyword evidence="8" id="KW-0862">Zinc</keyword>
<dbReference type="GO" id="GO:0030091">
    <property type="term" value="P:protein repair"/>
    <property type="evidence" value="ECO:0007669"/>
    <property type="project" value="TreeGrafter"/>
</dbReference>
<comment type="function">
    <text evidence="14">Methionine-sulfoxide reductase that specifically reduces methionine (R)-sulfoxide back to methionine. While in many cases, methionine oxidation is the result of random oxidation following oxidative stress, methionine oxidation is also a post-translational modification that takes place on specific residue. Acts as a regulator of actin assembly by reducing methionine (R)-sulfoxide mediated by MICALs (MICAL1, MICAL2 or MICAL3) on actin, thereby promoting filament repolymerization. Plays a role in innate immunity by reducing oxidized actin, leading to actin repolymerization in macrophages.</text>
</comment>
<evidence type="ECO:0000313" key="18">
    <source>
        <dbReference type="Ensembl" id="ENSAMXP00000020290.2"/>
    </source>
</evidence>
<keyword evidence="7" id="KW-0479">Metal-binding</keyword>
<name>W5LKC8_ASTMX</name>
<dbReference type="PROSITE" id="PS51790">
    <property type="entry name" value="MSRB"/>
    <property type="match status" value="1"/>
</dbReference>
<dbReference type="GeneTree" id="ENSGT00510000047678"/>
<dbReference type="Bgee" id="ENSAMXG00000019701">
    <property type="expression patterns" value="Expressed in head kidney and 14 other cell types or tissues"/>
</dbReference>
<dbReference type="Ensembl" id="ENSAMXT00000020290.2">
    <property type="protein sequence ID" value="ENSAMXP00000020290.2"/>
    <property type="gene ID" value="ENSAMXG00000019701.2"/>
</dbReference>
<comment type="catalytic activity">
    <reaction evidence="15">
        <text>L-methionyl-[protein] + [thioredoxin]-disulfide + H2O = L-methionyl-(R)-S-oxide-[protein] + [thioredoxin]-dithiol</text>
        <dbReference type="Rhea" id="RHEA:24164"/>
        <dbReference type="Rhea" id="RHEA-COMP:10698"/>
        <dbReference type="Rhea" id="RHEA-COMP:10700"/>
        <dbReference type="Rhea" id="RHEA-COMP:12313"/>
        <dbReference type="Rhea" id="RHEA-COMP:12314"/>
        <dbReference type="ChEBI" id="CHEBI:15377"/>
        <dbReference type="ChEBI" id="CHEBI:16044"/>
        <dbReference type="ChEBI" id="CHEBI:29950"/>
        <dbReference type="ChEBI" id="CHEBI:45764"/>
        <dbReference type="ChEBI" id="CHEBI:50058"/>
        <dbReference type="EC" id="1.8.4.12"/>
    </reaction>
</comment>
<evidence type="ECO:0000256" key="10">
    <source>
        <dbReference type="ARBA" id="ARBA00022933"/>
    </source>
</evidence>
<feature type="domain" description="MsrB" evidence="17">
    <location>
        <begin position="1"/>
        <end position="83"/>
    </location>
</feature>
<dbReference type="InterPro" id="IPR011057">
    <property type="entry name" value="Mss4-like_sf"/>
</dbReference>
<dbReference type="STRING" id="7994.ENSAMXP00000020290"/>
<proteinExistence type="inferred from homology"/>
<evidence type="ECO:0000256" key="8">
    <source>
        <dbReference type="ARBA" id="ARBA00022833"/>
    </source>
</evidence>
<evidence type="ECO:0000256" key="12">
    <source>
        <dbReference type="ARBA" id="ARBA00023212"/>
    </source>
</evidence>
<comment type="cofactor">
    <cofactor evidence="1">
        <name>Zn(2+)</name>
        <dbReference type="ChEBI" id="CHEBI:29105"/>
    </cofactor>
</comment>
<keyword evidence="10" id="KW-0712">Selenocysteine</keyword>
<protein>
    <submittedName>
        <fullName evidence="18">Methionine sulfoxide reductase B1a</fullName>
    </submittedName>
</protein>
<evidence type="ECO:0000256" key="1">
    <source>
        <dbReference type="ARBA" id="ARBA00001947"/>
    </source>
</evidence>
<evidence type="ECO:0000256" key="5">
    <source>
        <dbReference type="ARBA" id="ARBA00022490"/>
    </source>
</evidence>
<dbReference type="AlphaFoldDB" id="W5LKC8"/>
<keyword evidence="19" id="KW-1185">Reference proteome</keyword>
<dbReference type="InParanoid" id="W5LKC8"/>
<dbReference type="PANTHER" id="PTHR46755:SF5">
    <property type="entry name" value="METHIONINE-R-SULFOXIDE REDUCTASE B1"/>
    <property type="match status" value="1"/>
</dbReference>
<dbReference type="PANTHER" id="PTHR46755">
    <property type="entry name" value="METHIONINE-R-SULFOXIDE REDUCTASE B1"/>
    <property type="match status" value="1"/>
</dbReference>
<dbReference type="SUPFAM" id="SSF51316">
    <property type="entry name" value="Mss4-like"/>
    <property type="match status" value="1"/>
</dbReference>
<dbReference type="Pfam" id="PF01641">
    <property type="entry name" value="SelR"/>
    <property type="match status" value="1"/>
</dbReference>